<dbReference type="GeneID" id="34556441"/>
<sequence>MASSKFLPHEPHEGGNHRKIRVAIIGAGISGLAVANGLLKDPVGGKFDVQVFERDTIAFNSERGGYQLRISANGLNALKTVSDPELWSSIREVWAGDQAAAPTIVDPGTFAIFQRLGDLKLYPKSQAIPRHGLRGALLQPLLVQGRVHFDHTFTRFELMPGDRGGVRVHFNGQASQDADILIASDGSGSQVNRQVGLKNKIKLQAQTLIQSRGTISRSVRDKLPESLVQSGSVMFLGGTDATGFASVYEPKKDPGLGGTESYTLFWSILIPRARGDDLIEKAGSNPQKIVPHLISYLRNDLGYGEPLPLIIQSATDYVRTGLVTSSVKPKTDWRNGVDKNSRVILLGDAVHPMTPGRGMGANQALTDAGNLVNLFHHTMFEQGVPYDGEIAALVRTFDAEMYTRAFKMVKASEAVTTLDLTTVSGKTIATFIRTAMTVMGWFVSALEMVGLKDKVKVDYMSHEK</sequence>
<dbReference type="GO" id="GO:0004497">
    <property type="term" value="F:monooxygenase activity"/>
    <property type="evidence" value="ECO:0007669"/>
    <property type="project" value="UniProtKB-KW"/>
</dbReference>
<dbReference type="GO" id="GO:0071949">
    <property type="term" value="F:FAD binding"/>
    <property type="evidence" value="ECO:0007669"/>
    <property type="project" value="InterPro"/>
</dbReference>
<evidence type="ECO:0000313" key="7">
    <source>
        <dbReference type="EMBL" id="OHF01525.1"/>
    </source>
</evidence>
<keyword evidence="2" id="KW-0285">Flavoprotein</keyword>
<evidence type="ECO:0000256" key="2">
    <source>
        <dbReference type="ARBA" id="ARBA00022630"/>
    </source>
</evidence>
<organism evidence="7 8">
    <name type="scientific">Colletotrichum orchidophilum</name>
    <dbReference type="NCBI Taxonomy" id="1209926"/>
    <lineage>
        <taxon>Eukaryota</taxon>
        <taxon>Fungi</taxon>
        <taxon>Dikarya</taxon>
        <taxon>Ascomycota</taxon>
        <taxon>Pezizomycotina</taxon>
        <taxon>Sordariomycetes</taxon>
        <taxon>Hypocreomycetidae</taxon>
        <taxon>Glomerellales</taxon>
        <taxon>Glomerellaceae</taxon>
        <taxon>Colletotrichum</taxon>
    </lineage>
</organism>
<dbReference type="InterPro" id="IPR036188">
    <property type="entry name" value="FAD/NAD-bd_sf"/>
</dbReference>
<feature type="domain" description="FAD-binding" evidence="6">
    <location>
        <begin position="341"/>
        <end position="378"/>
    </location>
</feature>
<name>A0A1G4BJK7_9PEZI</name>
<evidence type="ECO:0000256" key="5">
    <source>
        <dbReference type="ARBA" id="ARBA00023033"/>
    </source>
</evidence>
<evidence type="ECO:0000256" key="3">
    <source>
        <dbReference type="ARBA" id="ARBA00022827"/>
    </source>
</evidence>
<dbReference type="RefSeq" id="XP_022478667.1">
    <property type="nucleotide sequence ID" value="XM_022614931.1"/>
</dbReference>
<evidence type="ECO:0000256" key="1">
    <source>
        <dbReference type="ARBA" id="ARBA00001974"/>
    </source>
</evidence>
<protein>
    <recommendedName>
        <fullName evidence="6">FAD-binding domain-containing protein</fullName>
    </recommendedName>
</protein>
<keyword evidence="4" id="KW-0560">Oxidoreductase</keyword>
<evidence type="ECO:0000259" key="6">
    <source>
        <dbReference type="Pfam" id="PF01494"/>
    </source>
</evidence>
<dbReference type="OrthoDB" id="47494at2759"/>
<keyword evidence="8" id="KW-1185">Reference proteome</keyword>
<accession>A0A1G4BJK7</accession>
<dbReference type="InterPro" id="IPR002938">
    <property type="entry name" value="FAD-bd"/>
</dbReference>
<dbReference type="EMBL" id="MJBS01000019">
    <property type="protein sequence ID" value="OHF01525.1"/>
    <property type="molecule type" value="Genomic_DNA"/>
</dbReference>
<keyword evidence="5" id="KW-0503">Monooxygenase</keyword>
<dbReference type="Gene3D" id="3.50.50.60">
    <property type="entry name" value="FAD/NAD(P)-binding domain"/>
    <property type="match status" value="1"/>
</dbReference>
<gene>
    <name evidence="7" type="ORF">CORC01_03281</name>
</gene>
<keyword evidence="3" id="KW-0274">FAD</keyword>
<dbReference type="SUPFAM" id="SSF51905">
    <property type="entry name" value="FAD/NAD(P)-binding domain"/>
    <property type="match status" value="1"/>
</dbReference>
<comment type="cofactor">
    <cofactor evidence="1">
        <name>FAD</name>
        <dbReference type="ChEBI" id="CHEBI:57692"/>
    </cofactor>
</comment>
<evidence type="ECO:0000256" key="4">
    <source>
        <dbReference type="ARBA" id="ARBA00023002"/>
    </source>
</evidence>
<comment type="caution">
    <text evidence="7">The sequence shown here is derived from an EMBL/GenBank/DDBJ whole genome shotgun (WGS) entry which is preliminary data.</text>
</comment>
<dbReference type="PANTHER" id="PTHR47178:SF6">
    <property type="entry name" value="FAD-BINDING DOMAIN-CONTAINING PROTEIN"/>
    <property type="match status" value="1"/>
</dbReference>
<dbReference type="PRINTS" id="PR00420">
    <property type="entry name" value="RNGMNOXGNASE"/>
</dbReference>
<dbReference type="Pfam" id="PF01494">
    <property type="entry name" value="FAD_binding_3"/>
    <property type="match status" value="1"/>
</dbReference>
<reference evidence="7 8" key="1">
    <citation type="submission" date="2016-09" db="EMBL/GenBank/DDBJ databases">
        <authorList>
            <person name="Capua I."/>
            <person name="De Benedictis P."/>
            <person name="Joannis T."/>
            <person name="Lombin L.H."/>
            <person name="Cattoli G."/>
        </authorList>
    </citation>
    <scope>NUCLEOTIDE SEQUENCE [LARGE SCALE GENOMIC DNA]</scope>
    <source>
        <strain evidence="7 8">IMI 309357</strain>
    </source>
</reference>
<dbReference type="AlphaFoldDB" id="A0A1G4BJK7"/>
<evidence type="ECO:0000313" key="8">
    <source>
        <dbReference type="Proteomes" id="UP000176998"/>
    </source>
</evidence>
<dbReference type="Proteomes" id="UP000176998">
    <property type="component" value="Unassembled WGS sequence"/>
</dbReference>
<dbReference type="PANTHER" id="PTHR47178">
    <property type="entry name" value="MONOOXYGENASE, FAD-BINDING"/>
    <property type="match status" value="1"/>
</dbReference>
<proteinExistence type="predicted"/>
<dbReference type="STRING" id="1209926.A0A1G4BJK7"/>